<keyword evidence="2" id="KW-1185">Reference proteome</keyword>
<organism evidence="1 2">
    <name type="scientific">Austropuccinia psidii MF-1</name>
    <dbReference type="NCBI Taxonomy" id="1389203"/>
    <lineage>
        <taxon>Eukaryota</taxon>
        <taxon>Fungi</taxon>
        <taxon>Dikarya</taxon>
        <taxon>Basidiomycota</taxon>
        <taxon>Pucciniomycotina</taxon>
        <taxon>Pucciniomycetes</taxon>
        <taxon>Pucciniales</taxon>
        <taxon>Sphaerophragmiaceae</taxon>
        <taxon>Austropuccinia</taxon>
    </lineage>
</organism>
<evidence type="ECO:0000313" key="2">
    <source>
        <dbReference type="Proteomes" id="UP000765509"/>
    </source>
</evidence>
<protein>
    <submittedName>
        <fullName evidence="1">Uncharacterized protein</fullName>
    </submittedName>
</protein>
<gene>
    <name evidence="1" type="ORF">O181_063193</name>
</gene>
<reference evidence="1" key="1">
    <citation type="submission" date="2021-03" db="EMBL/GenBank/DDBJ databases">
        <title>Draft genome sequence of rust myrtle Austropuccinia psidii MF-1, a brazilian biotype.</title>
        <authorList>
            <person name="Quecine M.C."/>
            <person name="Pachon D.M.R."/>
            <person name="Bonatelli M.L."/>
            <person name="Correr F.H."/>
            <person name="Franceschini L.M."/>
            <person name="Leite T.F."/>
            <person name="Margarido G.R.A."/>
            <person name="Almeida C.A."/>
            <person name="Ferrarezi J.A."/>
            <person name="Labate C.A."/>
        </authorList>
    </citation>
    <scope>NUCLEOTIDE SEQUENCE</scope>
    <source>
        <strain evidence="1">MF-1</strain>
    </source>
</reference>
<evidence type="ECO:0000313" key="1">
    <source>
        <dbReference type="EMBL" id="MBW0523478.1"/>
    </source>
</evidence>
<sequence>MEGIFKKEQKQAGKHCTDTARKALQEGRMRLRNEQYKFAISQDFPKRYIQILKPIQAHSNEEYMEEKNVYIAKKLPF</sequence>
<accession>A0A9Q3I0C8</accession>
<proteinExistence type="predicted"/>
<dbReference type="Proteomes" id="UP000765509">
    <property type="component" value="Unassembled WGS sequence"/>
</dbReference>
<dbReference type="OrthoDB" id="2507113at2759"/>
<dbReference type="EMBL" id="AVOT02030312">
    <property type="protein sequence ID" value="MBW0523478.1"/>
    <property type="molecule type" value="Genomic_DNA"/>
</dbReference>
<comment type="caution">
    <text evidence="1">The sequence shown here is derived from an EMBL/GenBank/DDBJ whole genome shotgun (WGS) entry which is preliminary data.</text>
</comment>
<name>A0A9Q3I0C8_9BASI</name>
<dbReference type="AlphaFoldDB" id="A0A9Q3I0C8"/>